<comment type="caution">
    <text evidence="4">The sequence shown here is derived from an EMBL/GenBank/DDBJ whole genome shotgun (WGS) entry which is preliminary data.</text>
</comment>
<gene>
    <name evidence="4" type="ORF">VK792_04750</name>
</gene>
<evidence type="ECO:0000259" key="3">
    <source>
        <dbReference type="PROSITE" id="PS01124"/>
    </source>
</evidence>
<dbReference type="Gene3D" id="1.10.10.60">
    <property type="entry name" value="Homeodomain-like"/>
    <property type="match status" value="1"/>
</dbReference>
<evidence type="ECO:0000313" key="5">
    <source>
        <dbReference type="Proteomes" id="UP001348149"/>
    </source>
</evidence>
<dbReference type="Pfam" id="PF01965">
    <property type="entry name" value="DJ-1_PfpI"/>
    <property type="match status" value="1"/>
</dbReference>
<dbReference type="PROSITE" id="PS01124">
    <property type="entry name" value="HTH_ARAC_FAMILY_2"/>
    <property type="match status" value="1"/>
</dbReference>
<dbReference type="InterPro" id="IPR009057">
    <property type="entry name" value="Homeodomain-like_sf"/>
</dbReference>
<dbReference type="InterPro" id="IPR052158">
    <property type="entry name" value="INH-QAR"/>
</dbReference>
<organism evidence="4 5">
    <name type="scientific">Mesobacterium hydrothermale</name>
    <dbReference type="NCBI Taxonomy" id="3111907"/>
    <lineage>
        <taxon>Bacteria</taxon>
        <taxon>Pseudomonadati</taxon>
        <taxon>Pseudomonadota</taxon>
        <taxon>Alphaproteobacteria</taxon>
        <taxon>Rhodobacterales</taxon>
        <taxon>Roseobacteraceae</taxon>
        <taxon>Mesobacterium</taxon>
    </lineage>
</organism>
<keyword evidence="1" id="KW-0805">Transcription regulation</keyword>
<protein>
    <submittedName>
        <fullName evidence="4">Helix-turn-helix domain-containing protein</fullName>
    </submittedName>
</protein>
<dbReference type="Proteomes" id="UP001348149">
    <property type="component" value="Unassembled WGS sequence"/>
</dbReference>
<evidence type="ECO:0000256" key="2">
    <source>
        <dbReference type="ARBA" id="ARBA00023163"/>
    </source>
</evidence>
<dbReference type="EMBL" id="JAYLLH010000004">
    <property type="protein sequence ID" value="MEC3860583.1"/>
    <property type="molecule type" value="Genomic_DNA"/>
</dbReference>
<dbReference type="Gene3D" id="3.40.50.880">
    <property type="match status" value="1"/>
</dbReference>
<keyword evidence="2" id="KW-0804">Transcription</keyword>
<dbReference type="InterPro" id="IPR002818">
    <property type="entry name" value="DJ-1/PfpI"/>
</dbReference>
<dbReference type="InterPro" id="IPR029062">
    <property type="entry name" value="Class_I_gatase-like"/>
</dbReference>
<name>A0ABU6HDP7_9RHOB</name>
<accession>A0ABU6HDP7</accession>
<reference evidence="4 5" key="1">
    <citation type="submission" date="2024-01" db="EMBL/GenBank/DDBJ databases">
        <title>Mesobacterium rodlantinim sp. nov., isolated from shallow sea hydrothermal systems off Kueishantao Island.</title>
        <authorList>
            <person name="Su Z."/>
            <person name="Tang K."/>
        </authorList>
    </citation>
    <scope>NUCLEOTIDE SEQUENCE [LARGE SCALE GENOMIC DNA]</scope>
    <source>
        <strain evidence="4 5">TK19101</strain>
    </source>
</reference>
<dbReference type="InterPro" id="IPR018060">
    <property type="entry name" value="HTH_AraC"/>
</dbReference>
<dbReference type="SUPFAM" id="SSF46689">
    <property type="entry name" value="Homeodomain-like"/>
    <property type="match status" value="2"/>
</dbReference>
<dbReference type="PANTHER" id="PTHR43130">
    <property type="entry name" value="ARAC-FAMILY TRANSCRIPTIONAL REGULATOR"/>
    <property type="match status" value="1"/>
</dbReference>
<dbReference type="PANTHER" id="PTHR43130:SF3">
    <property type="entry name" value="HTH-TYPE TRANSCRIPTIONAL REGULATOR RV1931C"/>
    <property type="match status" value="1"/>
</dbReference>
<sequence>MPKWTESPARETSIAVLIFDRFSNLCLANCIEPLRAANSFARNPAYLWQFASLDGGPVRSSSGMSVTPDSPLEDLPRVDLLMILSSYDHLRHDSPRTRRALRRAAGRAKQVAGFDSAPWLMASAGLLQGRRATLHTELYTAFSERFLDVTLLDDPVVEDGDRITCAGAQAAFDLSRRFVVRDLGQAAGVDLDALFLTGRPQHTSARAMPGDAMVGRAIALMRSSLDTPRPLSEIAAQLGVTQRTLARRCQAALGTSPGTLYRHLRLSAARQMVEGGMLPVSEIALLSGYEDPAALTRAFRRRFCTTPQALRREISA</sequence>
<keyword evidence="5" id="KW-1185">Reference proteome</keyword>
<feature type="domain" description="HTH araC/xylS-type" evidence="3">
    <location>
        <begin position="215"/>
        <end position="313"/>
    </location>
</feature>
<dbReference type="RefSeq" id="WP_326296206.1">
    <property type="nucleotide sequence ID" value="NZ_JAYLLH010000004.1"/>
</dbReference>
<dbReference type="CDD" id="cd03136">
    <property type="entry name" value="GATase1_AraC_ArgR_like"/>
    <property type="match status" value="1"/>
</dbReference>
<dbReference type="Pfam" id="PF12833">
    <property type="entry name" value="HTH_18"/>
    <property type="match status" value="1"/>
</dbReference>
<dbReference type="SUPFAM" id="SSF52317">
    <property type="entry name" value="Class I glutamine amidotransferase-like"/>
    <property type="match status" value="1"/>
</dbReference>
<evidence type="ECO:0000256" key="1">
    <source>
        <dbReference type="ARBA" id="ARBA00023015"/>
    </source>
</evidence>
<evidence type="ECO:0000313" key="4">
    <source>
        <dbReference type="EMBL" id="MEC3860583.1"/>
    </source>
</evidence>
<dbReference type="SMART" id="SM00342">
    <property type="entry name" value="HTH_ARAC"/>
    <property type="match status" value="1"/>
</dbReference>
<proteinExistence type="predicted"/>